<accession>A0AAN7T7D1</accession>
<organism evidence="5 6">
    <name type="scientific">Lithohypha guttulata</name>
    <dbReference type="NCBI Taxonomy" id="1690604"/>
    <lineage>
        <taxon>Eukaryota</taxon>
        <taxon>Fungi</taxon>
        <taxon>Dikarya</taxon>
        <taxon>Ascomycota</taxon>
        <taxon>Pezizomycotina</taxon>
        <taxon>Eurotiomycetes</taxon>
        <taxon>Chaetothyriomycetidae</taxon>
        <taxon>Chaetothyriales</taxon>
        <taxon>Trichomeriaceae</taxon>
        <taxon>Lithohypha</taxon>
    </lineage>
</organism>
<sequence length="144" mass="16210">MVVKLRLARLSKRHQPFYNIVVAKDRSARDSKPMEVLGTFNPVPQTPLASQFQPTQDKKFKDIQLDITRTKYWLGVGAQPSEGVQGILGMLGLWEAKPGTMAARGSVGGAARMGGEKEAQIEGWEREREREREQEKEMERDAVV</sequence>
<evidence type="ECO:0000256" key="1">
    <source>
        <dbReference type="ARBA" id="ARBA00006668"/>
    </source>
</evidence>
<feature type="compositionally biased region" description="Basic and acidic residues" evidence="4">
    <location>
        <begin position="114"/>
        <end position="144"/>
    </location>
</feature>
<dbReference type="InterPro" id="IPR023803">
    <property type="entry name" value="Ribosomal_bS16_dom_sf"/>
</dbReference>
<reference evidence="5 6" key="1">
    <citation type="submission" date="2023-08" db="EMBL/GenBank/DDBJ databases">
        <title>Black Yeasts Isolated from many extreme environments.</title>
        <authorList>
            <person name="Coleine C."/>
            <person name="Stajich J.E."/>
            <person name="Selbmann L."/>
        </authorList>
    </citation>
    <scope>NUCLEOTIDE SEQUENCE [LARGE SCALE GENOMIC DNA]</scope>
    <source>
        <strain evidence="5 6">CCFEE 5910</strain>
    </source>
</reference>
<dbReference type="PANTHER" id="PTHR12919:SF20">
    <property type="entry name" value="SMALL RIBOSOMAL SUBUNIT PROTEIN BS16M"/>
    <property type="match status" value="1"/>
</dbReference>
<dbReference type="SUPFAM" id="SSF54565">
    <property type="entry name" value="Ribosomal protein S16"/>
    <property type="match status" value="1"/>
</dbReference>
<evidence type="ECO:0000313" key="5">
    <source>
        <dbReference type="EMBL" id="KAK5089876.1"/>
    </source>
</evidence>
<evidence type="ECO:0000256" key="2">
    <source>
        <dbReference type="ARBA" id="ARBA00022980"/>
    </source>
</evidence>
<dbReference type="NCBIfam" id="TIGR00002">
    <property type="entry name" value="S16"/>
    <property type="match status" value="1"/>
</dbReference>
<proteinExistence type="inferred from homology"/>
<dbReference type="GO" id="GO:0003735">
    <property type="term" value="F:structural constituent of ribosome"/>
    <property type="evidence" value="ECO:0007669"/>
    <property type="project" value="InterPro"/>
</dbReference>
<comment type="caution">
    <text evidence="5">The sequence shown here is derived from an EMBL/GenBank/DDBJ whole genome shotgun (WGS) entry which is preliminary data.</text>
</comment>
<dbReference type="Pfam" id="PF00886">
    <property type="entry name" value="Ribosomal_S16"/>
    <property type="match status" value="1"/>
</dbReference>
<feature type="region of interest" description="Disordered" evidence="4">
    <location>
        <begin position="103"/>
        <end position="144"/>
    </location>
</feature>
<dbReference type="GO" id="GO:0005763">
    <property type="term" value="C:mitochondrial small ribosomal subunit"/>
    <property type="evidence" value="ECO:0007669"/>
    <property type="project" value="TreeGrafter"/>
</dbReference>
<dbReference type="Proteomes" id="UP001309876">
    <property type="component" value="Unassembled WGS sequence"/>
</dbReference>
<keyword evidence="3" id="KW-0687">Ribonucleoprotein</keyword>
<dbReference type="InterPro" id="IPR000307">
    <property type="entry name" value="Ribosomal_bS16"/>
</dbReference>
<dbReference type="PANTHER" id="PTHR12919">
    <property type="entry name" value="30S RIBOSOMAL PROTEIN S16"/>
    <property type="match status" value="1"/>
</dbReference>
<protein>
    <submittedName>
        <fullName evidence="5">37S ribosomal protein S16, mitochondrial</fullName>
    </submittedName>
</protein>
<dbReference type="HAMAP" id="MF_00385">
    <property type="entry name" value="Ribosomal_bS16"/>
    <property type="match status" value="1"/>
</dbReference>
<evidence type="ECO:0000256" key="4">
    <source>
        <dbReference type="SAM" id="MobiDB-lite"/>
    </source>
</evidence>
<keyword evidence="2 5" id="KW-0689">Ribosomal protein</keyword>
<dbReference type="EMBL" id="JAVRRJ010000001">
    <property type="protein sequence ID" value="KAK5089876.1"/>
    <property type="molecule type" value="Genomic_DNA"/>
</dbReference>
<evidence type="ECO:0000256" key="3">
    <source>
        <dbReference type="ARBA" id="ARBA00023274"/>
    </source>
</evidence>
<evidence type="ECO:0000313" key="6">
    <source>
        <dbReference type="Proteomes" id="UP001309876"/>
    </source>
</evidence>
<dbReference type="Gene3D" id="3.30.1320.10">
    <property type="match status" value="1"/>
</dbReference>
<name>A0AAN7T7D1_9EURO</name>
<dbReference type="AlphaFoldDB" id="A0AAN7T7D1"/>
<keyword evidence="6" id="KW-1185">Reference proteome</keyword>
<gene>
    <name evidence="5" type="primary">MRPS16</name>
    <name evidence="5" type="ORF">LTR05_000043</name>
</gene>
<comment type="similarity">
    <text evidence="1">Belongs to the bacterial ribosomal protein bS16 family.</text>
</comment>
<dbReference type="GO" id="GO:0032543">
    <property type="term" value="P:mitochondrial translation"/>
    <property type="evidence" value="ECO:0007669"/>
    <property type="project" value="TreeGrafter"/>
</dbReference>